<evidence type="ECO:0000313" key="1">
    <source>
        <dbReference type="EMBL" id="GMS79605.1"/>
    </source>
</evidence>
<keyword evidence="2" id="KW-1185">Reference proteome</keyword>
<name>A0AAV5SHF5_9BILA</name>
<sequence>QLMLCPIDIVHSGVTLSPLSLFTLLTSITAHTHVHHLIFRSGDFEFSIVFRPLLTALSPPDIANHSKHLSSFCHFEGANGELHAWIDACKPERIKIVIHAPFARFTVKSMNETFQLVSNSDDNCELFNSLNIEIRLVHLKVLKSFNIANINYTNEQTIINSFKSFLHKNYNHLHFDNANLIMYG</sequence>
<dbReference type="AlphaFoldDB" id="A0AAV5SHF5"/>
<proteinExistence type="predicted"/>
<dbReference type="EMBL" id="BTSX01000001">
    <property type="protein sequence ID" value="GMS79605.1"/>
    <property type="molecule type" value="Genomic_DNA"/>
</dbReference>
<gene>
    <name evidence="1" type="ORF">PENTCL1PPCAC_1780</name>
</gene>
<organism evidence="1 2">
    <name type="scientific">Pristionchus entomophagus</name>
    <dbReference type="NCBI Taxonomy" id="358040"/>
    <lineage>
        <taxon>Eukaryota</taxon>
        <taxon>Metazoa</taxon>
        <taxon>Ecdysozoa</taxon>
        <taxon>Nematoda</taxon>
        <taxon>Chromadorea</taxon>
        <taxon>Rhabditida</taxon>
        <taxon>Rhabditina</taxon>
        <taxon>Diplogasteromorpha</taxon>
        <taxon>Diplogasteroidea</taxon>
        <taxon>Neodiplogasteridae</taxon>
        <taxon>Pristionchus</taxon>
    </lineage>
</organism>
<comment type="caution">
    <text evidence="1">The sequence shown here is derived from an EMBL/GenBank/DDBJ whole genome shotgun (WGS) entry which is preliminary data.</text>
</comment>
<evidence type="ECO:0000313" key="2">
    <source>
        <dbReference type="Proteomes" id="UP001432027"/>
    </source>
</evidence>
<reference evidence="1" key="1">
    <citation type="submission" date="2023-10" db="EMBL/GenBank/DDBJ databases">
        <title>Genome assembly of Pristionchus species.</title>
        <authorList>
            <person name="Yoshida K."/>
            <person name="Sommer R.J."/>
        </authorList>
    </citation>
    <scope>NUCLEOTIDE SEQUENCE</scope>
    <source>
        <strain evidence="1">RS0144</strain>
    </source>
</reference>
<feature type="non-terminal residue" evidence="1">
    <location>
        <position position="1"/>
    </location>
</feature>
<accession>A0AAV5SHF5</accession>
<protein>
    <submittedName>
        <fullName evidence="1">Uncharacterized protein</fullName>
    </submittedName>
</protein>
<dbReference type="Proteomes" id="UP001432027">
    <property type="component" value="Unassembled WGS sequence"/>
</dbReference>
<feature type="non-terminal residue" evidence="1">
    <location>
        <position position="184"/>
    </location>
</feature>